<evidence type="ECO:0000313" key="3">
    <source>
        <dbReference type="Proteomes" id="UP001196413"/>
    </source>
</evidence>
<dbReference type="AlphaFoldDB" id="A0AAD5QJH8"/>
<sequence>MPFRAWFEKKIGLKHAEANRWLVLRIAKTMSCHPSNSSNTLSDYSISEDDVYVYCSIGGDPVGAVTCRTSNCPYSAIESRKKHDRDSGFSEYERTVDGFYTAIDDLPVFKDNVQSQKNYPEEDHIYYNLLYLEIEREAHSGNSNFVQNVQSLKKSNGPQPKTKMYTKRTASKSRKMDSRQSDISVKAVIIAGTVIHLSHLFQTNLIIGHH</sequence>
<reference evidence="2" key="1">
    <citation type="submission" date="2021-06" db="EMBL/GenBank/DDBJ databases">
        <title>Parelaphostrongylus tenuis whole genome reference sequence.</title>
        <authorList>
            <person name="Garwood T.J."/>
            <person name="Larsen P.A."/>
            <person name="Fountain-Jones N.M."/>
            <person name="Garbe J.R."/>
            <person name="Macchietto M.G."/>
            <person name="Kania S.A."/>
            <person name="Gerhold R.W."/>
            <person name="Richards J.E."/>
            <person name="Wolf T.M."/>
        </authorList>
    </citation>
    <scope>NUCLEOTIDE SEQUENCE</scope>
    <source>
        <strain evidence="2">MNPRO001-30</strain>
        <tissue evidence="2">Meninges</tissue>
    </source>
</reference>
<feature type="compositionally biased region" description="Basic residues" evidence="1">
    <location>
        <begin position="164"/>
        <end position="173"/>
    </location>
</feature>
<accession>A0AAD5QJH8</accession>
<feature type="region of interest" description="Disordered" evidence="1">
    <location>
        <begin position="151"/>
        <end position="178"/>
    </location>
</feature>
<comment type="caution">
    <text evidence="2">The sequence shown here is derived from an EMBL/GenBank/DDBJ whole genome shotgun (WGS) entry which is preliminary data.</text>
</comment>
<dbReference type="Proteomes" id="UP001196413">
    <property type="component" value="Unassembled WGS sequence"/>
</dbReference>
<protein>
    <submittedName>
        <fullName evidence="2">Uncharacterized protein</fullName>
    </submittedName>
</protein>
<keyword evidence="3" id="KW-1185">Reference proteome</keyword>
<evidence type="ECO:0000313" key="2">
    <source>
        <dbReference type="EMBL" id="KAJ1354343.1"/>
    </source>
</evidence>
<gene>
    <name evidence="2" type="ORF">KIN20_011250</name>
</gene>
<evidence type="ECO:0000256" key="1">
    <source>
        <dbReference type="SAM" id="MobiDB-lite"/>
    </source>
</evidence>
<proteinExistence type="predicted"/>
<dbReference type="EMBL" id="JAHQIW010002023">
    <property type="protein sequence ID" value="KAJ1354343.1"/>
    <property type="molecule type" value="Genomic_DNA"/>
</dbReference>
<name>A0AAD5QJH8_PARTN</name>
<organism evidence="2 3">
    <name type="scientific">Parelaphostrongylus tenuis</name>
    <name type="common">Meningeal worm</name>
    <dbReference type="NCBI Taxonomy" id="148309"/>
    <lineage>
        <taxon>Eukaryota</taxon>
        <taxon>Metazoa</taxon>
        <taxon>Ecdysozoa</taxon>
        <taxon>Nematoda</taxon>
        <taxon>Chromadorea</taxon>
        <taxon>Rhabditida</taxon>
        <taxon>Rhabditina</taxon>
        <taxon>Rhabditomorpha</taxon>
        <taxon>Strongyloidea</taxon>
        <taxon>Metastrongylidae</taxon>
        <taxon>Parelaphostrongylus</taxon>
    </lineage>
</organism>